<feature type="transmembrane region" description="Helical" evidence="1">
    <location>
        <begin position="91"/>
        <end position="112"/>
    </location>
</feature>
<keyword evidence="1" id="KW-1133">Transmembrane helix</keyword>
<evidence type="ECO:0000313" key="3">
    <source>
        <dbReference type="Proteomes" id="UP000234748"/>
    </source>
</evidence>
<dbReference type="RefSeq" id="WP_101640627.1">
    <property type="nucleotide sequence ID" value="NZ_PGUY01000014.1"/>
</dbReference>
<dbReference type="NCBIfam" id="TIGR02876">
    <property type="entry name" value="spore_yqfD"/>
    <property type="match status" value="1"/>
</dbReference>
<dbReference type="PIRSF" id="PIRSF029895">
    <property type="entry name" value="SpoIV"/>
    <property type="match status" value="1"/>
</dbReference>
<gene>
    <name evidence="2" type="primary">yqfD</name>
    <name evidence="2" type="ORF">CUU66_05295</name>
</gene>
<keyword evidence="1" id="KW-0812">Transmembrane</keyword>
<dbReference type="AlphaFoldDB" id="A0A2N5M9G1"/>
<proteinExistence type="predicted"/>
<keyword evidence="1" id="KW-0472">Membrane</keyword>
<dbReference type="OrthoDB" id="1640349at2"/>
<dbReference type="EMBL" id="PGUY01000014">
    <property type="protein sequence ID" value="PLT30965.1"/>
    <property type="molecule type" value="Genomic_DNA"/>
</dbReference>
<reference evidence="2 3" key="1">
    <citation type="submission" date="2017-11" db="EMBL/GenBank/DDBJ databases">
        <title>Comparitive Functional Genomics of Dry Heat Resistant strains isolated from the Viking Spacecraft.</title>
        <authorList>
            <person name="Seuylemezian A."/>
            <person name="Cooper K."/>
            <person name="Vaishampayan P."/>
        </authorList>
    </citation>
    <scope>NUCLEOTIDE SEQUENCE [LARGE SCALE GENOMIC DNA]</scope>
    <source>
        <strain evidence="2 3">V1-29</strain>
    </source>
</reference>
<keyword evidence="3" id="KW-1185">Reference proteome</keyword>
<dbReference type="InterPro" id="IPR010690">
    <property type="entry name" value="YqfD"/>
</dbReference>
<dbReference type="Proteomes" id="UP000234748">
    <property type="component" value="Unassembled WGS sequence"/>
</dbReference>
<evidence type="ECO:0000256" key="1">
    <source>
        <dbReference type="SAM" id="Phobius"/>
    </source>
</evidence>
<name>A0A2N5M9G1_9BACI</name>
<dbReference type="Pfam" id="PF06898">
    <property type="entry name" value="YqfD"/>
    <property type="match status" value="1"/>
</dbReference>
<evidence type="ECO:0000313" key="2">
    <source>
        <dbReference type="EMBL" id="PLT30965.1"/>
    </source>
</evidence>
<accession>A0A2N5M9G1</accession>
<protein>
    <submittedName>
        <fullName evidence="2">Sporulation protein YqfD</fullName>
    </submittedName>
</protein>
<organism evidence="2 3">
    <name type="scientific">Peribacillus deserti</name>
    <dbReference type="NCBI Taxonomy" id="673318"/>
    <lineage>
        <taxon>Bacteria</taxon>
        <taxon>Bacillati</taxon>
        <taxon>Bacillota</taxon>
        <taxon>Bacilli</taxon>
        <taxon>Bacillales</taxon>
        <taxon>Bacillaceae</taxon>
        <taxon>Peribacillus</taxon>
    </lineage>
</organism>
<sequence>MKNQWTNFLAGYIRVKADGIGTERVINKLIKQNIYIWNVKRAGSHSILFNIQLKEMHKFRNAVRNSDCKLSFLEGRGGPFLFKRLLKNSGFLAGFLAFVVLIFLLSNMVWGIEIRGAKPETEHLIRKELDKMGVEKGKIQFLLDDADDIQRKLTNNISALTWIGVELKGTTFHFQVVEKKQPDEQVKLSPRNLVAGKKAVISKMFVVKGQSVVAVHDYVKKGQMLVSGTIGNPDKPKIVAADGEVWGETWYKSQVEVPLITNFSVFNGRESVKHYIKIAKFSIPVWNFKKPDYKNFETELSERPLKFLKWELPIHYKTATHREKEDVTRKYSVKEAVSKAREMGKKDLMKLIPEDSKIVGEKILHQTTDSGKVKLSLHYQVIENIAVGQPIIQGD</sequence>
<comment type="caution">
    <text evidence="2">The sequence shown here is derived from an EMBL/GenBank/DDBJ whole genome shotgun (WGS) entry which is preliminary data.</text>
</comment>